<evidence type="ECO:0000256" key="1">
    <source>
        <dbReference type="ARBA" id="ARBA00022729"/>
    </source>
</evidence>
<keyword evidence="1 2" id="KW-0732">Signal</keyword>
<evidence type="ECO:0000256" key="2">
    <source>
        <dbReference type="SAM" id="SignalP"/>
    </source>
</evidence>
<gene>
    <name evidence="4" type="primary">yapH</name>
    <name evidence="4" type="ORF">NCTC8580_04511</name>
</gene>
<dbReference type="InterPro" id="IPR013425">
    <property type="entry name" value="Autotrns_rpt"/>
</dbReference>
<feature type="chain" id="PRO_5016714653" evidence="2">
    <location>
        <begin position="24"/>
        <end position="1006"/>
    </location>
</feature>
<dbReference type="InterPro" id="IPR050909">
    <property type="entry name" value="Bact_Autotransporter_VF"/>
</dbReference>
<feature type="signal peptide" evidence="2">
    <location>
        <begin position="1"/>
        <end position="23"/>
    </location>
</feature>
<accession>A0A380QEP8</accession>
<dbReference type="NCBIfam" id="TIGR02601">
    <property type="entry name" value="autotrns_rpt"/>
    <property type="match status" value="1"/>
</dbReference>
<dbReference type="InterPro" id="IPR006315">
    <property type="entry name" value="OM_autotransptr_brl_dom"/>
</dbReference>
<feature type="domain" description="Autotransporter" evidence="3">
    <location>
        <begin position="721"/>
        <end position="1006"/>
    </location>
</feature>
<dbReference type="CDD" id="cd01344">
    <property type="entry name" value="PL2_Passenger_AT"/>
    <property type="match status" value="1"/>
</dbReference>
<protein>
    <submittedName>
        <fullName evidence="4">Autotransporter protein</fullName>
    </submittedName>
</protein>
<reference evidence="4 5" key="1">
    <citation type="submission" date="2018-06" db="EMBL/GenBank/DDBJ databases">
        <authorList>
            <consortium name="Pathogen Informatics"/>
            <person name="Doyle S."/>
        </authorList>
    </citation>
    <scope>NUCLEOTIDE SEQUENCE [LARGE SCALE GENOMIC DNA]</scope>
    <source>
        <strain evidence="4 5">NCTC8580</strain>
    </source>
</reference>
<evidence type="ECO:0000313" key="5">
    <source>
        <dbReference type="Proteomes" id="UP000255087"/>
    </source>
</evidence>
<sequence>MKIHSLALLVGSVSLLAAPTLYAVTIDGGQIVTVPETDSSPWDINDVLIVGDLSNGTLKINDNGMVNAIAGYIGYSAGATGIVDISGAEARWNNTGNLTVGRYGDGSLTINEGGVASSAGGYIGSQTGATGAVDVSGAGSLWNNSANLFVGQFSNGTLTISEAGVVNNTHGYIGYGDQSTGVVNVSGAGSQWNNSDTLSVGQFGNGTLTVSEGGVVNNRDSTLGYVAGATGVVNVSGVGSQWNNDGILTVGLYGNGSLTVSEGGVVSSIGGYIGTTAGSMGFVDVSGVGSQWNNSDTLVVGDSGSGILTIREGGVVNNRDSYIGNLAGQEGIIDVSGVGSQWNNDTILNVGNHGNGALIIRDGGVVNNRDGYIGYDSGSVGVVTVTGAGSQWNNSTTLAIGTTGNGTLTIADEAEVSASTVTLALEETSSGTLNIGNGHLAGTLNTASITGGDGAATLNFNHTDDIDFTPLMTGSLTVNHLNQSVTTLMSANDYTGVTTVSAGTLQAGTAGAFSHQSDFIIEAGGQLDLAGYDQTLASLSNSGTVLFNGQTDNYTAREAGTAGTSLTITGNYHGQGGLLVMNTQLGGDGSLTDHLTVMGEADGQTYVQVTNAGGSGAATLNGIELITVRKDPNGPSTDAEFIQSGRIVAGAYDYTLDQGLGNLSNNWYLNSFTDSIVDPEEQIERPETGAYSANLAAANNLFVTRLHDRLGETQYIDALTGERKVTSLWLRNEGGHNRSRSSNDQLNTQANRYVMQLGGDIAQWSRNAADRFHLGIMAGYANSSSNTVSQITGYNAKGSIDGYSMGVYGTWYANETNKTGLYVDTWAQYSWFNNTVDGQDLATEEYKSKGVTASIESGYTFKIGENVAKNATYFIQPKAQVTWMGVKADDHKEANGTNVSGEGDGNIQTRLGVKIFMNGYSEQDKGKDRVFQPFVEANWIHNTKDFSTTLDNVTIKQDGAANLGELKVGVEGQLNKELNLWGNVGQQVGNTGYSDTAVMLGVKYNF</sequence>
<evidence type="ECO:0000313" key="4">
    <source>
        <dbReference type="EMBL" id="SUP86833.1"/>
    </source>
</evidence>
<dbReference type="NCBIfam" id="TIGR04393">
    <property type="entry name" value="rpt_T5SS_PEPC"/>
    <property type="match status" value="7"/>
</dbReference>
<dbReference type="Gene3D" id="2.160.20.20">
    <property type="match status" value="1"/>
</dbReference>
<dbReference type="InterPro" id="IPR011050">
    <property type="entry name" value="Pectin_lyase_fold/virulence"/>
</dbReference>
<dbReference type="PANTHER" id="PTHR12338:SF5">
    <property type="entry name" value="ANTIGEN 43-RELATED"/>
    <property type="match status" value="1"/>
</dbReference>
<organism evidence="4 5">
    <name type="scientific">Yersinia pseudotuberculosis</name>
    <dbReference type="NCBI Taxonomy" id="633"/>
    <lineage>
        <taxon>Bacteria</taxon>
        <taxon>Pseudomonadati</taxon>
        <taxon>Pseudomonadota</taxon>
        <taxon>Gammaproteobacteria</taxon>
        <taxon>Enterobacterales</taxon>
        <taxon>Yersiniaceae</taxon>
        <taxon>Yersinia</taxon>
    </lineage>
</organism>
<proteinExistence type="predicted"/>
<dbReference type="InterPro" id="IPR005546">
    <property type="entry name" value="Autotransporte_beta"/>
</dbReference>
<dbReference type="SMART" id="SM00869">
    <property type="entry name" value="Autotransporter"/>
    <property type="match status" value="1"/>
</dbReference>
<dbReference type="NCBIfam" id="TIGR01414">
    <property type="entry name" value="autotrans_barl"/>
    <property type="match status" value="1"/>
</dbReference>
<dbReference type="SUPFAM" id="SSF51126">
    <property type="entry name" value="Pectin lyase-like"/>
    <property type="match status" value="1"/>
</dbReference>
<dbReference type="InterPro" id="IPR043990">
    <property type="entry name" value="AC_1"/>
</dbReference>
<evidence type="ECO:0000259" key="3">
    <source>
        <dbReference type="PROSITE" id="PS51208"/>
    </source>
</evidence>
<dbReference type="InterPro" id="IPR012332">
    <property type="entry name" value="Autotransporter_pectin_lyase_C"/>
</dbReference>
<dbReference type="SUPFAM" id="SSF103515">
    <property type="entry name" value="Autotransporter"/>
    <property type="match status" value="1"/>
</dbReference>
<dbReference type="EMBL" id="UHJC01000001">
    <property type="protein sequence ID" value="SUP86833.1"/>
    <property type="molecule type" value="Genomic_DNA"/>
</dbReference>
<name>A0A380QEP8_YERPU</name>
<dbReference type="Pfam" id="PF18883">
    <property type="entry name" value="AC_1"/>
    <property type="match status" value="1"/>
</dbReference>
<dbReference type="Gene3D" id="2.40.128.130">
    <property type="entry name" value="Autotransporter beta-domain"/>
    <property type="match status" value="1"/>
</dbReference>
<dbReference type="GO" id="GO:0019867">
    <property type="term" value="C:outer membrane"/>
    <property type="evidence" value="ECO:0007669"/>
    <property type="project" value="InterPro"/>
</dbReference>
<dbReference type="Proteomes" id="UP000255087">
    <property type="component" value="Unassembled WGS sequence"/>
</dbReference>
<dbReference type="InterPro" id="IPR036709">
    <property type="entry name" value="Autotransporte_beta_dom_sf"/>
</dbReference>
<dbReference type="Pfam" id="PF03797">
    <property type="entry name" value="Autotransporter"/>
    <property type="match status" value="1"/>
</dbReference>
<dbReference type="InterPro" id="IPR030895">
    <property type="entry name" value="T5SS_PEPC_rpt"/>
</dbReference>
<dbReference type="PANTHER" id="PTHR12338">
    <property type="entry name" value="AUTOTRANSPORTER"/>
    <property type="match status" value="1"/>
</dbReference>
<dbReference type="AlphaFoldDB" id="A0A380QEP8"/>
<dbReference type="PROSITE" id="PS51208">
    <property type="entry name" value="AUTOTRANSPORTER"/>
    <property type="match status" value="1"/>
</dbReference>
<dbReference type="RefSeq" id="WP_258179786.1">
    <property type="nucleotide sequence ID" value="NZ_NCLF01000082.1"/>
</dbReference>